<evidence type="ECO:0000256" key="1">
    <source>
        <dbReference type="SAM" id="MobiDB-lite"/>
    </source>
</evidence>
<organism evidence="3 4">
    <name type="scientific">Neohortaea acidophila</name>
    <dbReference type="NCBI Taxonomy" id="245834"/>
    <lineage>
        <taxon>Eukaryota</taxon>
        <taxon>Fungi</taxon>
        <taxon>Dikarya</taxon>
        <taxon>Ascomycota</taxon>
        <taxon>Pezizomycotina</taxon>
        <taxon>Dothideomycetes</taxon>
        <taxon>Dothideomycetidae</taxon>
        <taxon>Mycosphaerellales</taxon>
        <taxon>Teratosphaeriaceae</taxon>
        <taxon>Neohortaea</taxon>
    </lineage>
</organism>
<feature type="compositionally biased region" description="Basic and acidic residues" evidence="1">
    <location>
        <begin position="31"/>
        <end position="42"/>
    </location>
</feature>
<dbReference type="Proteomes" id="UP000799767">
    <property type="component" value="Unassembled WGS sequence"/>
</dbReference>
<proteinExistence type="predicted"/>
<evidence type="ECO:0000313" key="3">
    <source>
        <dbReference type="EMBL" id="KAF2486117.1"/>
    </source>
</evidence>
<protein>
    <recommendedName>
        <fullName evidence="2">DUF4604 domain-containing protein</fullName>
    </recommendedName>
</protein>
<reference evidence="3" key="1">
    <citation type="journal article" date="2020" name="Stud. Mycol.">
        <title>101 Dothideomycetes genomes: a test case for predicting lifestyles and emergence of pathogens.</title>
        <authorList>
            <person name="Haridas S."/>
            <person name="Albert R."/>
            <person name="Binder M."/>
            <person name="Bloem J."/>
            <person name="Labutti K."/>
            <person name="Salamov A."/>
            <person name="Andreopoulos B."/>
            <person name="Baker S."/>
            <person name="Barry K."/>
            <person name="Bills G."/>
            <person name="Bluhm B."/>
            <person name="Cannon C."/>
            <person name="Castanera R."/>
            <person name="Culley D."/>
            <person name="Daum C."/>
            <person name="Ezra D."/>
            <person name="Gonzalez J."/>
            <person name="Henrissat B."/>
            <person name="Kuo A."/>
            <person name="Liang C."/>
            <person name="Lipzen A."/>
            <person name="Lutzoni F."/>
            <person name="Magnuson J."/>
            <person name="Mondo S."/>
            <person name="Nolan M."/>
            <person name="Ohm R."/>
            <person name="Pangilinan J."/>
            <person name="Park H.-J."/>
            <person name="Ramirez L."/>
            <person name="Alfaro M."/>
            <person name="Sun H."/>
            <person name="Tritt A."/>
            <person name="Yoshinaga Y."/>
            <person name="Zwiers L.-H."/>
            <person name="Turgeon B."/>
            <person name="Goodwin S."/>
            <person name="Spatafora J."/>
            <person name="Crous P."/>
            <person name="Grigoriev I."/>
        </authorList>
    </citation>
    <scope>NUCLEOTIDE SEQUENCE</scope>
    <source>
        <strain evidence="3">CBS 113389</strain>
    </source>
</reference>
<accession>A0A6A6Q3Z3</accession>
<evidence type="ECO:0000313" key="4">
    <source>
        <dbReference type="Proteomes" id="UP000799767"/>
    </source>
</evidence>
<dbReference type="AlphaFoldDB" id="A0A6A6Q3Z3"/>
<gene>
    <name evidence="3" type="ORF">BDY17DRAFT_246636</name>
</gene>
<name>A0A6A6Q3Z3_9PEZI</name>
<dbReference type="GeneID" id="54471744"/>
<keyword evidence="4" id="KW-1185">Reference proteome</keyword>
<dbReference type="EMBL" id="MU001632">
    <property type="protein sequence ID" value="KAF2486117.1"/>
    <property type="molecule type" value="Genomic_DNA"/>
</dbReference>
<feature type="compositionally biased region" description="Basic and acidic residues" evidence="1">
    <location>
        <begin position="130"/>
        <end position="139"/>
    </location>
</feature>
<dbReference type="Pfam" id="PF15377">
    <property type="entry name" value="DUF4604"/>
    <property type="match status" value="1"/>
</dbReference>
<feature type="domain" description="DUF4604" evidence="2">
    <location>
        <begin position="10"/>
        <end position="173"/>
    </location>
</feature>
<dbReference type="RefSeq" id="XP_033592686.1">
    <property type="nucleotide sequence ID" value="XM_033730742.1"/>
</dbReference>
<feature type="compositionally biased region" description="Basic and acidic residues" evidence="1">
    <location>
        <begin position="1"/>
        <end position="13"/>
    </location>
</feature>
<dbReference type="InterPro" id="IPR027911">
    <property type="entry name" value="DUF4604"/>
</dbReference>
<feature type="region of interest" description="Disordered" evidence="1">
    <location>
        <begin position="1"/>
        <end position="176"/>
    </location>
</feature>
<dbReference type="OrthoDB" id="5388322at2759"/>
<feature type="compositionally biased region" description="Basic and acidic residues" evidence="1">
    <location>
        <begin position="67"/>
        <end position="76"/>
    </location>
</feature>
<evidence type="ECO:0000259" key="2">
    <source>
        <dbReference type="Pfam" id="PF15377"/>
    </source>
</evidence>
<sequence>MASEGKIKSKDLSYEANLPPFLQRLHAQKAGHGDPDRHERQLARPKRANAETEDDGPTVIDESGETVSKEELDKMTTTDTAADDTSINELVKGDSIGDASPKASGAIQRTSEQKLSDGTATKKRKVGRVVGDDEREDHASPTNQDDAASNKHELAKKVKKKAKPIKLAFDNDDGDT</sequence>